<dbReference type="SMART" id="SM00797">
    <property type="entry name" value="AHS2"/>
    <property type="match status" value="1"/>
</dbReference>
<evidence type="ECO:0000313" key="5">
    <source>
        <dbReference type="EMBL" id="NWB99755.1"/>
    </source>
</evidence>
<dbReference type="InterPro" id="IPR003778">
    <property type="entry name" value="CT_A_B"/>
</dbReference>
<keyword evidence="3" id="KW-0067">ATP-binding</keyword>
<keyword evidence="5" id="KW-0808">Transferase</keyword>
<gene>
    <name evidence="5" type="ORF">HX882_28185</name>
</gene>
<dbReference type="SUPFAM" id="SSF50891">
    <property type="entry name" value="Cyclophilin-like"/>
    <property type="match status" value="1"/>
</dbReference>
<comment type="caution">
    <text evidence="5">The sequence shown here is derived from an EMBL/GenBank/DDBJ whole genome shotgun (WGS) entry which is preliminary data.</text>
</comment>
<keyword evidence="2" id="KW-0378">Hydrolase</keyword>
<evidence type="ECO:0000256" key="3">
    <source>
        <dbReference type="ARBA" id="ARBA00022840"/>
    </source>
</evidence>
<dbReference type="PANTHER" id="PTHR43309">
    <property type="entry name" value="5-OXOPROLINASE SUBUNIT C"/>
    <property type="match status" value="1"/>
</dbReference>
<dbReference type="NCBIfam" id="TIGR00724">
    <property type="entry name" value="urea_amlyse_rel"/>
    <property type="match status" value="1"/>
</dbReference>
<organism evidence="5 6">
    <name type="scientific">Pseudomonas gingeri</name>
    <dbReference type="NCBI Taxonomy" id="117681"/>
    <lineage>
        <taxon>Bacteria</taxon>
        <taxon>Pseudomonadati</taxon>
        <taxon>Pseudomonadota</taxon>
        <taxon>Gammaproteobacteria</taxon>
        <taxon>Pseudomonadales</taxon>
        <taxon>Pseudomonadaceae</taxon>
        <taxon>Pseudomonas</taxon>
    </lineage>
</organism>
<dbReference type="PANTHER" id="PTHR43309:SF3">
    <property type="entry name" value="5-OXOPROLINASE SUBUNIT C"/>
    <property type="match status" value="1"/>
</dbReference>
<dbReference type="EMBL" id="JACAQB010000026">
    <property type="protein sequence ID" value="NWB99755.1"/>
    <property type="molecule type" value="Genomic_DNA"/>
</dbReference>
<protein>
    <submittedName>
        <fullName evidence="5">Biotin-dependent carboxyltransferase family protein</fullName>
    </submittedName>
</protein>
<dbReference type="AlphaFoldDB" id="A0A7Y7XH61"/>
<keyword evidence="1" id="KW-0547">Nucleotide-binding</keyword>
<name>A0A7Y7XH61_9PSED</name>
<dbReference type="GO" id="GO:0005524">
    <property type="term" value="F:ATP binding"/>
    <property type="evidence" value="ECO:0007669"/>
    <property type="project" value="UniProtKB-KW"/>
</dbReference>
<dbReference type="InterPro" id="IPR052708">
    <property type="entry name" value="PxpC"/>
</dbReference>
<reference evidence="5 6" key="1">
    <citation type="submission" date="2020-04" db="EMBL/GenBank/DDBJ databases">
        <title>Molecular characterization of pseudomonads from Agaricus bisporus reveal novel blotch 2 pathogens in Western Europe.</title>
        <authorList>
            <person name="Taparia T."/>
            <person name="Krijger M."/>
            <person name="Haynes E."/>
            <person name="Elpinstone J.G."/>
            <person name="Noble R."/>
            <person name="Van Der Wolf J."/>
        </authorList>
    </citation>
    <scope>NUCLEOTIDE SEQUENCE [LARGE SCALE GENOMIC DNA]</scope>
    <source>
        <strain evidence="5 6">H7001</strain>
    </source>
</reference>
<dbReference type="GO" id="GO:0016787">
    <property type="term" value="F:hydrolase activity"/>
    <property type="evidence" value="ECO:0007669"/>
    <property type="project" value="UniProtKB-KW"/>
</dbReference>
<dbReference type="RefSeq" id="WP_177105312.1">
    <property type="nucleotide sequence ID" value="NZ_JACAQB010000026.1"/>
</dbReference>
<dbReference type="Pfam" id="PF02626">
    <property type="entry name" value="CT_A_B"/>
    <property type="match status" value="1"/>
</dbReference>
<dbReference type="Proteomes" id="UP000539985">
    <property type="component" value="Unassembled WGS sequence"/>
</dbReference>
<proteinExistence type="predicted"/>
<feature type="domain" description="Carboxyltransferase" evidence="4">
    <location>
        <begin position="23"/>
        <end position="308"/>
    </location>
</feature>
<dbReference type="Gene3D" id="2.40.100.10">
    <property type="entry name" value="Cyclophilin-like"/>
    <property type="match status" value="1"/>
</dbReference>
<evidence type="ECO:0000256" key="1">
    <source>
        <dbReference type="ARBA" id="ARBA00022741"/>
    </source>
</evidence>
<accession>A0A7Y7XH61</accession>
<sequence length="325" mass="34369">MIRILSSGALNLVQDLGRHGALNLGVSRSGAMDQEALSLANLLVGNSANAAGIEVSVFPFRLRFETDRALACTGAQCQLTLDGCRVPGWSAVNAKAGQTLVIQAPTLGVRAYLAFSGGLATPVVMGSRATDLKAGFGGHEGRGLKRDDCLDLLEADACPSNSRAVAPSHRAAFFRELASGCISVRVLPAAEHAQFSAQALQAFYHTPFQVTLQSNRVGYRLEGQPLLRCKPVELLSHGIAPGTVQVPPDGQPIIQLAEANTCGGYPKIATVLETDLWRLAQAPVGCAIRFTAVTPDAAVDEHRRHCRALATLAARLRGQAHELPQ</sequence>
<evidence type="ECO:0000256" key="2">
    <source>
        <dbReference type="ARBA" id="ARBA00022801"/>
    </source>
</evidence>
<dbReference type="GO" id="GO:0016740">
    <property type="term" value="F:transferase activity"/>
    <property type="evidence" value="ECO:0007669"/>
    <property type="project" value="UniProtKB-KW"/>
</dbReference>
<evidence type="ECO:0000313" key="6">
    <source>
        <dbReference type="Proteomes" id="UP000539985"/>
    </source>
</evidence>
<dbReference type="InterPro" id="IPR029000">
    <property type="entry name" value="Cyclophilin-like_dom_sf"/>
</dbReference>
<evidence type="ECO:0000259" key="4">
    <source>
        <dbReference type="SMART" id="SM00797"/>
    </source>
</evidence>